<protein>
    <submittedName>
        <fullName evidence="6">LPS export ABC transporter periplasmic protein LptC</fullName>
    </submittedName>
</protein>
<dbReference type="KEGG" id="halc:EY643_04440"/>
<dbReference type="AlphaFoldDB" id="A0A5P9NGQ1"/>
<name>A0A5P9NGQ1_9GAMM</name>
<dbReference type="PANTHER" id="PTHR37481:SF1">
    <property type="entry name" value="LIPOPOLYSACCHARIDE EXPORT SYSTEM PROTEIN LPTC"/>
    <property type="match status" value="1"/>
</dbReference>
<dbReference type="OrthoDB" id="5729573at2"/>
<keyword evidence="7" id="KW-1185">Reference proteome</keyword>
<dbReference type="NCBIfam" id="TIGR04409">
    <property type="entry name" value="LptC_YrbK"/>
    <property type="match status" value="1"/>
</dbReference>
<proteinExistence type="predicted"/>
<dbReference type="GO" id="GO:0005886">
    <property type="term" value="C:plasma membrane"/>
    <property type="evidence" value="ECO:0007669"/>
    <property type="project" value="InterPro"/>
</dbReference>
<evidence type="ECO:0000313" key="6">
    <source>
        <dbReference type="EMBL" id="QFU74952.1"/>
    </source>
</evidence>
<dbReference type="Gene3D" id="2.60.450.10">
    <property type="entry name" value="Lipopolysaccharide (LPS) transport protein A like domain"/>
    <property type="match status" value="1"/>
</dbReference>
<evidence type="ECO:0000256" key="4">
    <source>
        <dbReference type="ARBA" id="ARBA00022989"/>
    </source>
</evidence>
<evidence type="ECO:0000256" key="1">
    <source>
        <dbReference type="ARBA" id="ARBA00022475"/>
    </source>
</evidence>
<organism evidence="6 7">
    <name type="scientific">Halioglobus maricola</name>
    <dbReference type="NCBI Taxonomy" id="2601894"/>
    <lineage>
        <taxon>Bacteria</taxon>
        <taxon>Pseudomonadati</taxon>
        <taxon>Pseudomonadota</taxon>
        <taxon>Gammaproteobacteria</taxon>
        <taxon>Cellvibrionales</taxon>
        <taxon>Halieaceae</taxon>
        <taxon>Halioglobus</taxon>
    </lineage>
</organism>
<keyword evidence="4" id="KW-1133">Transmembrane helix</keyword>
<sequence length="185" mass="21078">MPRPALQILLALAVLLAASYYWKPQTAATPDLATSERHEALPLTYIQTVRTWAFDEQGVLSDILEAERVDRFREGDYSMMMEPRFYSHSDEGKTWSAKATRGRWEHNRERLLLRKNVVLSHDQTGTNMATHVLDIYLDKRTAESNRQVTITQGKNQTVADGMIANLVTETISLKPNVESIYVQSP</sequence>
<evidence type="ECO:0000256" key="5">
    <source>
        <dbReference type="ARBA" id="ARBA00023136"/>
    </source>
</evidence>
<dbReference type="PANTHER" id="PTHR37481">
    <property type="entry name" value="LIPOPOLYSACCHARIDE EXPORT SYSTEM PROTEIN LPTC"/>
    <property type="match status" value="1"/>
</dbReference>
<dbReference type="GO" id="GO:0017089">
    <property type="term" value="F:glycolipid transfer activity"/>
    <property type="evidence" value="ECO:0007669"/>
    <property type="project" value="TreeGrafter"/>
</dbReference>
<dbReference type="RefSeq" id="WP_152661059.1">
    <property type="nucleotide sequence ID" value="NZ_CP036422.1"/>
</dbReference>
<keyword evidence="2" id="KW-0997">Cell inner membrane</keyword>
<gene>
    <name evidence="6" type="primary">lptC</name>
    <name evidence="6" type="ORF">EY643_04440</name>
</gene>
<reference evidence="6 7" key="1">
    <citation type="submission" date="2019-02" db="EMBL/GenBank/DDBJ databases">
        <authorList>
            <person name="Li S.-H."/>
        </authorList>
    </citation>
    <scope>NUCLEOTIDE SEQUENCE [LARGE SCALE GENOMIC DNA]</scope>
    <source>
        <strain evidence="6 7">IMCC14385</strain>
    </source>
</reference>
<accession>A0A5P9NGQ1</accession>
<dbReference type="InterPro" id="IPR010664">
    <property type="entry name" value="LipoPS_assembly_LptC-rel"/>
</dbReference>
<keyword evidence="5" id="KW-0472">Membrane</keyword>
<dbReference type="Pfam" id="PF06835">
    <property type="entry name" value="LptC"/>
    <property type="match status" value="1"/>
</dbReference>
<dbReference type="InterPro" id="IPR052363">
    <property type="entry name" value="LPS_export_LptC"/>
</dbReference>
<evidence type="ECO:0000256" key="2">
    <source>
        <dbReference type="ARBA" id="ARBA00022519"/>
    </source>
</evidence>
<dbReference type="Proteomes" id="UP000326287">
    <property type="component" value="Chromosome"/>
</dbReference>
<evidence type="ECO:0000256" key="3">
    <source>
        <dbReference type="ARBA" id="ARBA00022692"/>
    </source>
</evidence>
<dbReference type="GO" id="GO:0015221">
    <property type="term" value="F:lipopolysaccharide transmembrane transporter activity"/>
    <property type="evidence" value="ECO:0007669"/>
    <property type="project" value="InterPro"/>
</dbReference>
<keyword evidence="1" id="KW-1003">Cell membrane</keyword>
<keyword evidence="3" id="KW-0812">Transmembrane</keyword>
<dbReference type="InterPro" id="IPR026265">
    <property type="entry name" value="LptC"/>
</dbReference>
<evidence type="ECO:0000313" key="7">
    <source>
        <dbReference type="Proteomes" id="UP000326287"/>
    </source>
</evidence>
<dbReference type="EMBL" id="CP036422">
    <property type="protein sequence ID" value="QFU74952.1"/>
    <property type="molecule type" value="Genomic_DNA"/>
</dbReference>
<dbReference type="GO" id="GO:0030288">
    <property type="term" value="C:outer membrane-bounded periplasmic space"/>
    <property type="evidence" value="ECO:0007669"/>
    <property type="project" value="TreeGrafter"/>
</dbReference>